<keyword evidence="3" id="KW-1133">Transmembrane helix</keyword>
<evidence type="ECO:0000256" key="2">
    <source>
        <dbReference type="SAM" id="MobiDB-lite"/>
    </source>
</evidence>
<dbReference type="RefSeq" id="WP_109517500.1">
    <property type="nucleotide sequence ID" value="NZ_PDOA01000008.1"/>
</dbReference>
<keyword evidence="3" id="KW-0472">Membrane</keyword>
<keyword evidence="6" id="KW-1185">Reference proteome</keyword>
<evidence type="ECO:0000313" key="6">
    <source>
        <dbReference type="Proteomes" id="UP000245048"/>
    </source>
</evidence>
<evidence type="ECO:0000313" key="5">
    <source>
        <dbReference type="EMBL" id="PWC28272.1"/>
    </source>
</evidence>
<feature type="coiled-coil region" evidence="1">
    <location>
        <begin position="72"/>
        <end position="106"/>
    </location>
</feature>
<feature type="compositionally biased region" description="Low complexity" evidence="2">
    <location>
        <begin position="108"/>
        <end position="117"/>
    </location>
</feature>
<name>A0A2U1V2Z5_9PROT</name>
<dbReference type="EMBL" id="PDOA01000008">
    <property type="protein sequence ID" value="PWC28272.1"/>
    <property type="molecule type" value="Genomic_DNA"/>
</dbReference>
<evidence type="ECO:0000256" key="3">
    <source>
        <dbReference type="SAM" id="Phobius"/>
    </source>
</evidence>
<keyword evidence="3" id="KW-0812">Transmembrane</keyword>
<dbReference type="OrthoDB" id="7285081at2"/>
<feature type="domain" description="DUF6468" evidence="4">
    <location>
        <begin position="33"/>
        <end position="108"/>
    </location>
</feature>
<dbReference type="Pfam" id="PF20072">
    <property type="entry name" value="DUF6468"/>
    <property type="match status" value="1"/>
</dbReference>
<evidence type="ECO:0000256" key="1">
    <source>
        <dbReference type="SAM" id="Coils"/>
    </source>
</evidence>
<protein>
    <recommendedName>
        <fullName evidence="4">DUF6468 domain-containing protein</fullName>
    </recommendedName>
</protein>
<evidence type="ECO:0000259" key="4">
    <source>
        <dbReference type="Pfam" id="PF20072"/>
    </source>
</evidence>
<feature type="region of interest" description="Disordered" evidence="2">
    <location>
        <begin position="108"/>
        <end position="154"/>
    </location>
</feature>
<dbReference type="Proteomes" id="UP000245048">
    <property type="component" value="Unassembled WGS sequence"/>
</dbReference>
<comment type="caution">
    <text evidence="5">The sequence shown here is derived from an EMBL/GenBank/DDBJ whole genome shotgun (WGS) entry which is preliminary data.</text>
</comment>
<proteinExistence type="predicted"/>
<dbReference type="AlphaFoldDB" id="A0A2U1V2Z5"/>
<dbReference type="InterPro" id="IPR045531">
    <property type="entry name" value="DUF6468"/>
</dbReference>
<feature type="compositionally biased region" description="Low complexity" evidence="2">
    <location>
        <begin position="127"/>
        <end position="139"/>
    </location>
</feature>
<feature type="transmembrane region" description="Helical" evidence="3">
    <location>
        <begin position="6"/>
        <end position="26"/>
    </location>
</feature>
<accession>A0A2U1V2Z5</accession>
<organism evidence="5 6">
    <name type="scientific">Teichococcus aestuarii</name>
    <dbReference type="NCBI Taxonomy" id="568898"/>
    <lineage>
        <taxon>Bacteria</taxon>
        <taxon>Pseudomonadati</taxon>
        <taxon>Pseudomonadota</taxon>
        <taxon>Alphaproteobacteria</taxon>
        <taxon>Acetobacterales</taxon>
        <taxon>Roseomonadaceae</taxon>
        <taxon>Roseomonas</taxon>
    </lineage>
</organism>
<sequence>MTTLEWVLQGALALGLLVALPVAVRLERALTGLRRDREAMAASMKGFAEATREAEGATLRLRAAADSAGRGMAEQTASAQALREDLRFLVERAEGLADRLDAAIRQARGTAPAAARPAPSPVPSPVRSPVLSPAHAIPHPAAPPSLAEEEPAMPRTRVEHELLQALIRKRVS</sequence>
<reference evidence="6" key="1">
    <citation type="submission" date="2017-10" db="EMBL/GenBank/DDBJ databases">
        <authorList>
            <person name="Toshchakov S.V."/>
            <person name="Goeva M.A."/>
        </authorList>
    </citation>
    <scope>NUCLEOTIDE SEQUENCE [LARGE SCALE GENOMIC DNA]</scope>
    <source>
        <strain evidence="6">JR1/69-1-13</strain>
    </source>
</reference>
<keyword evidence="1" id="KW-0175">Coiled coil</keyword>
<gene>
    <name evidence="5" type="ORF">CR165_13340</name>
</gene>